<dbReference type="InterPro" id="IPR013035">
    <property type="entry name" value="PEP_carboxykinase_C"/>
</dbReference>
<dbReference type="UniPathway" id="UPA00138"/>
<comment type="catalytic activity">
    <reaction evidence="9">
        <text>oxaloacetate + ATP = phosphoenolpyruvate + ADP + CO2</text>
        <dbReference type="Rhea" id="RHEA:18617"/>
        <dbReference type="ChEBI" id="CHEBI:16452"/>
        <dbReference type="ChEBI" id="CHEBI:16526"/>
        <dbReference type="ChEBI" id="CHEBI:30616"/>
        <dbReference type="ChEBI" id="CHEBI:58702"/>
        <dbReference type="ChEBI" id="CHEBI:456216"/>
        <dbReference type="EC" id="4.1.1.49"/>
    </reaction>
</comment>
<keyword evidence="10" id="KW-0808">Transferase</keyword>
<keyword evidence="5" id="KW-0547">Nucleotide-binding</keyword>
<accession>A0A3B0S786</accession>
<keyword evidence="10" id="KW-0418">Kinase</keyword>
<keyword evidence="6" id="KW-0210">Decarboxylase</keyword>
<name>A0A3B0S786_9ZZZZ</name>
<dbReference type="GO" id="GO:0006094">
    <property type="term" value="P:gluconeogenesis"/>
    <property type="evidence" value="ECO:0007669"/>
    <property type="project" value="UniProtKB-UniPathway"/>
</dbReference>
<dbReference type="Gene3D" id="2.170.8.10">
    <property type="entry name" value="Phosphoenolpyruvate Carboxykinase, domain 2"/>
    <property type="match status" value="1"/>
</dbReference>
<reference evidence="10" key="1">
    <citation type="submission" date="2018-06" db="EMBL/GenBank/DDBJ databases">
        <authorList>
            <person name="Zhirakovskaya E."/>
        </authorList>
    </citation>
    <scope>NUCLEOTIDE SEQUENCE</scope>
</reference>
<dbReference type="SUPFAM" id="SSF53795">
    <property type="entry name" value="PEP carboxykinase-like"/>
    <property type="match status" value="1"/>
</dbReference>
<dbReference type="GO" id="GO:0016301">
    <property type="term" value="F:kinase activity"/>
    <property type="evidence" value="ECO:0007669"/>
    <property type="project" value="UniProtKB-KW"/>
</dbReference>
<dbReference type="GO" id="GO:0005524">
    <property type="term" value="F:ATP binding"/>
    <property type="evidence" value="ECO:0007669"/>
    <property type="project" value="UniProtKB-KW"/>
</dbReference>
<keyword evidence="10" id="KW-0670">Pyruvate</keyword>
<dbReference type="Gene3D" id="3.40.449.10">
    <property type="entry name" value="Phosphoenolpyruvate Carboxykinase, domain 1"/>
    <property type="match status" value="1"/>
</dbReference>
<proteinExistence type="inferred from homology"/>
<dbReference type="NCBIfam" id="NF006822">
    <property type="entry name" value="PRK09344.1-4"/>
    <property type="match status" value="1"/>
</dbReference>
<evidence type="ECO:0000256" key="2">
    <source>
        <dbReference type="ARBA" id="ARBA00006052"/>
    </source>
</evidence>
<dbReference type="PANTHER" id="PTHR30031:SF0">
    <property type="entry name" value="PHOSPHOENOLPYRUVATE CARBOXYKINASE (ATP)"/>
    <property type="match status" value="1"/>
</dbReference>
<dbReference type="GO" id="GO:0005829">
    <property type="term" value="C:cytosol"/>
    <property type="evidence" value="ECO:0007669"/>
    <property type="project" value="TreeGrafter"/>
</dbReference>
<dbReference type="EMBL" id="UOEC01000195">
    <property type="protein sequence ID" value="VAW02195.1"/>
    <property type="molecule type" value="Genomic_DNA"/>
</dbReference>
<comment type="similarity">
    <text evidence="2">Belongs to the phosphoenolpyruvate carboxykinase (ATP) family.</text>
</comment>
<dbReference type="GO" id="GO:0004612">
    <property type="term" value="F:phosphoenolpyruvate carboxykinase (ATP) activity"/>
    <property type="evidence" value="ECO:0007669"/>
    <property type="project" value="UniProtKB-EC"/>
</dbReference>
<dbReference type="CDD" id="cd00484">
    <property type="entry name" value="PEPCK_ATP"/>
    <property type="match status" value="1"/>
</dbReference>
<keyword evidence="4" id="KW-0312">Gluconeogenesis</keyword>
<evidence type="ECO:0000256" key="7">
    <source>
        <dbReference type="ARBA" id="ARBA00022840"/>
    </source>
</evidence>
<dbReference type="Gene3D" id="3.90.228.20">
    <property type="match status" value="1"/>
</dbReference>
<gene>
    <name evidence="10" type="ORF">MNBD_ALPHA08-1165</name>
</gene>
<dbReference type="InterPro" id="IPR008210">
    <property type="entry name" value="PEP_carboxykinase_N"/>
</dbReference>
<dbReference type="NCBIfam" id="NF006821">
    <property type="entry name" value="PRK09344.1-3"/>
    <property type="match status" value="1"/>
</dbReference>
<comment type="pathway">
    <text evidence="1">Carbohydrate biosynthesis; gluconeogenesis.</text>
</comment>
<dbReference type="HAMAP" id="MF_00453">
    <property type="entry name" value="PEPCK_ATP"/>
    <property type="match status" value="1"/>
</dbReference>
<evidence type="ECO:0000256" key="4">
    <source>
        <dbReference type="ARBA" id="ARBA00022432"/>
    </source>
</evidence>
<dbReference type="PANTHER" id="PTHR30031">
    <property type="entry name" value="PHOSPHOENOLPYRUVATE CARBOXYKINASE ATP"/>
    <property type="match status" value="1"/>
</dbReference>
<evidence type="ECO:0000256" key="5">
    <source>
        <dbReference type="ARBA" id="ARBA00022741"/>
    </source>
</evidence>
<evidence type="ECO:0000256" key="9">
    <source>
        <dbReference type="ARBA" id="ARBA00047371"/>
    </source>
</evidence>
<protein>
    <recommendedName>
        <fullName evidence="3">phosphoenolpyruvate carboxykinase (ATP)</fullName>
        <ecNumber evidence="3">4.1.1.49</ecNumber>
    </recommendedName>
</protein>
<evidence type="ECO:0000256" key="1">
    <source>
        <dbReference type="ARBA" id="ARBA00004742"/>
    </source>
</evidence>
<dbReference type="NCBIfam" id="NF006820">
    <property type="entry name" value="PRK09344.1-2"/>
    <property type="match status" value="1"/>
</dbReference>
<dbReference type="AlphaFoldDB" id="A0A3B0S786"/>
<dbReference type="SUPFAM" id="SSF68923">
    <property type="entry name" value="PEP carboxykinase N-terminal domain"/>
    <property type="match status" value="1"/>
</dbReference>
<organism evidence="10">
    <name type="scientific">hydrothermal vent metagenome</name>
    <dbReference type="NCBI Taxonomy" id="652676"/>
    <lineage>
        <taxon>unclassified sequences</taxon>
        <taxon>metagenomes</taxon>
        <taxon>ecological metagenomes</taxon>
    </lineage>
</organism>
<dbReference type="Pfam" id="PF01293">
    <property type="entry name" value="PEPCK_ATP"/>
    <property type="match status" value="1"/>
</dbReference>
<evidence type="ECO:0000313" key="10">
    <source>
        <dbReference type="EMBL" id="VAW02195.1"/>
    </source>
</evidence>
<keyword evidence="8 10" id="KW-0456">Lyase</keyword>
<evidence type="ECO:0000256" key="8">
    <source>
        <dbReference type="ARBA" id="ARBA00023239"/>
    </source>
</evidence>
<dbReference type="PIRSF" id="PIRSF006294">
    <property type="entry name" value="PEP_crbxkin"/>
    <property type="match status" value="1"/>
</dbReference>
<dbReference type="InterPro" id="IPR001272">
    <property type="entry name" value="PEP_carboxykinase_ATP"/>
</dbReference>
<dbReference type="EC" id="4.1.1.49" evidence="3"/>
<dbReference type="NCBIfam" id="TIGR00224">
    <property type="entry name" value="pckA"/>
    <property type="match status" value="1"/>
</dbReference>
<evidence type="ECO:0000256" key="6">
    <source>
        <dbReference type="ARBA" id="ARBA00022793"/>
    </source>
</evidence>
<sequence>MFYVFGIKPAWNSIKLQYLGICSPDGAACDSQKRVLAVGKTGIFNPDFTIEVSGLTGVKKVHYNLGEAQLYEMAIANGEGSVVAGGALAVTTGQHTGRSATDKFYVRDAETEDAIWWDANAGLSEAHFAVLRDDFKAHATDQATGKELFVQDLYGGADPNCNIRVRIVTEYAWHALFIRHLLRRPDRDELATFVPQLHIFNFPSFTADPDRHGSNTQTVIAASFTESLVLIGGTQYAGEIKKSVFSTLNYLLPEQNIMPMHCSANVGPDGASALFFGLSGTGKTTLSSDVSRELVGDDEHGWSGDGIFNFEGGCYAKTINLSQDAEPEIYATTQRWGSVLENVVIDPVTRRPDFDDGSLTQNGRVAYPINYIPNALPDGVAAHPKNVIMLTADAFGILPPISRLTPAQAMYHFLSGYTAKVAGTEKGVAGTQATFSTCFGAPFMPRHPSVYGNLLKNLIAEHQSTCWLVNTGWTAGAYGTGHRMPIKVTRALLAAALDGDLNSVEMRIDPNFGFEVPKSVAGIDDGILDPRSTWDDPDAYDRQAQKLVEMFTENFVKFEQHVDEEVRNVLKRT</sequence>
<keyword evidence="7" id="KW-0067">ATP-binding</keyword>
<evidence type="ECO:0000256" key="3">
    <source>
        <dbReference type="ARBA" id="ARBA00012363"/>
    </source>
</evidence>